<dbReference type="Gene3D" id="1.10.10.60">
    <property type="entry name" value="Homeodomain-like"/>
    <property type="match status" value="2"/>
</dbReference>
<sequence length="471" mass="54274">MVACAAYGGSGVQNFAHAEFFPELAQGAGGSQLYAKQAIKVNASAYMLKPVDDRELYDTLSQLTAKLDAERSMEESGTQLREALPYIEKELVLSWLEGSASPELAPYAAQPLQLLAGECGLTALLLEIDDLEWRLNHLSEEAKSEAFSEMFLTVQKWCDEKEALYCMHDNRRRIVVIASCEENRTAELAEEWLHRVREQFAPFTVTIAVGSTAQRADGLRESYKSAKSALKEKLYLGKNRLILHSAPKKPQNRQETDINAAAEAMFHDMLQYLLVAVDERLESLFRQLDWYEDKAAIVNLIVHFISRLHMHGEQWNENLYGLLDWEYGSLGELYRFETLHDMNAWLRKRFFELSELLYRKQQKQNRKIIDSILAFVDIRLESKITLKQVAERFGFSPNYLGQLFKEETGGHFSDYVIRARMRKACELLLEPGLKIYEIADRMGYKNILYFNRQFKQLVGQTPGDYRKAYKV</sequence>
<dbReference type="InterPro" id="IPR011006">
    <property type="entry name" value="CheY-like_superfamily"/>
</dbReference>
<dbReference type="SMART" id="SM00342">
    <property type="entry name" value="HTH_ARAC"/>
    <property type="match status" value="1"/>
</dbReference>
<dbReference type="Proteomes" id="UP001596047">
    <property type="component" value="Unassembled WGS sequence"/>
</dbReference>
<evidence type="ECO:0000313" key="5">
    <source>
        <dbReference type="EMBL" id="MFC5653669.1"/>
    </source>
</evidence>
<name>A0ABW0W9L5_9BACL</name>
<dbReference type="InterPro" id="IPR018060">
    <property type="entry name" value="HTH_AraC"/>
</dbReference>
<dbReference type="InterPro" id="IPR041522">
    <property type="entry name" value="CdaR_GGDEF"/>
</dbReference>
<organism evidence="5 6">
    <name type="scientific">Paenibacillus solisilvae</name>
    <dbReference type="NCBI Taxonomy" id="2486751"/>
    <lineage>
        <taxon>Bacteria</taxon>
        <taxon>Bacillati</taxon>
        <taxon>Bacillota</taxon>
        <taxon>Bacilli</taxon>
        <taxon>Bacillales</taxon>
        <taxon>Paenibacillaceae</taxon>
        <taxon>Paenibacillus</taxon>
    </lineage>
</organism>
<dbReference type="PANTHER" id="PTHR43280:SF2">
    <property type="entry name" value="HTH-TYPE TRANSCRIPTIONAL REGULATOR EXSA"/>
    <property type="match status" value="1"/>
</dbReference>
<reference evidence="6" key="1">
    <citation type="journal article" date="2019" name="Int. J. Syst. Evol. Microbiol.">
        <title>The Global Catalogue of Microorganisms (GCM) 10K type strain sequencing project: providing services to taxonomists for standard genome sequencing and annotation.</title>
        <authorList>
            <consortium name="The Broad Institute Genomics Platform"/>
            <consortium name="The Broad Institute Genome Sequencing Center for Infectious Disease"/>
            <person name="Wu L."/>
            <person name="Ma J."/>
        </authorList>
    </citation>
    <scope>NUCLEOTIDE SEQUENCE [LARGE SCALE GENOMIC DNA]</scope>
    <source>
        <strain evidence="6">CGMCC 1.3240</strain>
    </source>
</reference>
<keyword evidence="1" id="KW-0805">Transcription regulation</keyword>
<accession>A0ABW0W9L5</accession>
<comment type="caution">
    <text evidence="5">The sequence shown here is derived from an EMBL/GenBank/DDBJ whole genome shotgun (WGS) entry which is preliminary data.</text>
</comment>
<evidence type="ECO:0000256" key="1">
    <source>
        <dbReference type="ARBA" id="ARBA00023015"/>
    </source>
</evidence>
<evidence type="ECO:0000256" key="3">
    <source>
        <dbReference type="ARBA" id="ARBA00023163"/>
    </source>
</evidence>
<gene>
    <name evidence="5" type="ORF">ACFPYJ_32025</name>
</gene>
<dbReference type="RefSeq" id="WP_379192456.1">
    <property type="nucleotide sequence ID" value="NZ_JBHSOW010000130.1"/>
</dbReference>
<dbReference type="PRINTS" id="PR00032">
    <property type="entry name" value="HTHARAC"/>
</dbReference>
<feature type="domain" description="HTH araC/xylS-type" evidence="4">
    <location>
        <begin position="370"/>
        <end position="468"/>
    </location>
</feature>
<protein>
    <submittedName>
        <fullName evidence="5">Helix-turn-helix domain-containing protein</fullName>
    </submittedName>
</protein>
<keyword evidence="2" id="KW-0238">DNA-binding</keyword>
<dbReference type="PROSITE" id="PS00041">
    <property type="entry name" value="HTH_ARAC_FAMILY_1"/>
    <property type="match status" value="1"/>
</dbReference>
<evidence type="ECO:0000256" key="2">
    <source>
        <dbReference type="ARBA" id="ARBA00023125"/>
    </source>
</evidence>
<dbReference type="PROSITE" id="PS01124">
    <property type="entry name" value="HTH_ARAC_FAMILY_2"/>
    <property type="match status" value="1"/>
</dbReference>
<dbReference type="Pfam" id="PF17853">
    <property type="entry name" value="GGDEF_2"/>
    <property type="match status" value="1"/>
</dbReference>
<dbReference type="SUPFAM" id="SSF52172">
    <property type="entry name" value="CheY-like"/>
    <property type="match status" value="1"/>
</dbReference>
<dbReference type="PANTHER" id="PTHR43280">
    <property type="entry name" value="ARAC-FAMILY TRANSCRIPTIONAL REGULATOR"/>
    <property type="match status" value="1"/>
</dbReference>
<evidence type="ECO:0000259" key="4">
    <source>
        <dbReference type="PROSITE" id="PS01124"/>
    </source>
</evidence>
<keyword evidence="6" id="KW-1185">Reference proteome</keyword>
<dbReference type="SUPFAM" id="SSF46689">
    <property type="entry name" value="Homeodomain-like"/>
    <property type="match status" value="2"/>
</dbReference>
<dbReference type="EMBL" id="JBHSOW010000130">
    <property type="protein sequence ID" value="MFC5653669.1"/>
    <property type="molecule type" value="Genomic_DNA"/>
</dbReference>
<proteinExistence type="predicted"/>
<keyword evidence="3" id="KW-0804">Transcription</keyword>
<evidence type="ECO:0000313" key="6">
    <source>
        <dbReference type="Proteomes" id="UP001596047"/>
    </source>
</evidence>
<dbReference type="InterPro" id="IPR009057">
    <property type="entry name" value="Homeodomain-like_sf"/>
</dbReference>
<dbReference type="InterPro" id="IPR018062">
    <property type="entry name" value="HTH_AraC-typ_CS"/>
</dbReference>
<dbReference type="InterPro" id="IPR020449">
    <property type="entry name" value="Tscrpt_reg_AraC-type_HTH"/>
</dbReference>
<dbReference type="Pfam" id="PF12833">
    <property type="entry name" value="HTH_18"/>
    <property type="match status" value="1"/>
</dbReference>